<evidence type="ECO:0000256" key="12">
    <source>
        <dbReference type="SAM" id="Phobius"/>
    </source>
</evidence>
<keyword evidence="4 10" id="KW-0597">Phosphoprotein</keyword>
<evidence type="ECO:0000256" key="4">
    <source>
        <dbReference type="ARBA" id="ARBA00022553"/>
    </source>
</evidence>
<dbReference type="Gene3D" id="3.40.50.2300">
    <property type="match status" value="1"/>
</dbReference>
<feature type="domain" description="Response regulatory" evidence="14">
    <location>
        <begin position="877"/>
        <end position="993"/>
    </location>
</feature>
<keyword evidence="11" id="KW-0175">Coiled coil</keyword>
<evidence type="ECO:0000313" key="18">
    <source>
        <dbReference type="Proteomes" id="UP001240984"/>
    </source>
</evidence>
<evidence type="ECO:0000259" key="13">
    <source>
        <dbReference type="PROSITE" id="PS50109"/>
    </source>
</evidence>
<dbReference type="PROSITE" id="PS50113">
    <property type="entry name" value="PAC"/>
    <property type="match status" value="2"/>
</dbReference>
<dbReference type="InterPro" id="IPR036890">
    <property type="entry name" value="HATPase_C_sf"/>
</dbReference>
<dbReference type="PROSITE" id="PS50112">
    <property type="entry name" value="PAS"/>
    <property type="match status" value="2"/>
</dbReference>
<keyword evidence="18" id="KW-1185">Reference proteome</keyword>
<dbReference type="InterPro" id="IPR001610">
    <property type="entry name" value="PAC"/>
</dbReference>
<dbReference type="SMART" id="SM00387">
    <property type="entry name" value="HATPase_c"/>
    <property type="match status" value="1"/>
</dbReference>
<gene>
    <name evidence="17" type="ORF">J2S43_001731</name>
</gene>
<dbReference type="Pfam" id="PF08448">
    <property type="entry name" value="PAS_4"/>
    <property type="match status" value="1"/>
</dbReference>
<accession>A0ABT9MPA7</accession>
<protein>
    <recommendedName>
        <fullName evidence="3">histidine kinase</fullName>
        <ecNumber evidence="3">2.7.13.3</ecNumber>
    </recommendedName>
</protein>
<evidence type="ECO:0000256" key="3">
    <source>
        <dbReference type="ARBA" id="ARBA00012438"/>
    </source>
</evidence>
<dbReference type="Gene3D" id="3.30.565.10">
    <property type="entry name" value="Histidine kinase-like ATPase, C-terminal domain"/>
    <property type="match status" value="1"/>
</dbReference>
<dbReference type="SUPFAM" id="SSF55785">
    <property type="entry name" value="PYP-like sensor domain (PAS domain)"/>
    <property type="match status" value="2"/>
</dbReference>
<feature type="transmembrane region" description="Helical" evidence="12">
    <location>
        <begin position="53"/>
        <end position="70"/>
    </location>
</feature>
<dbReference type="SUPFAM" id="SSF52172">
    <property type="entry name" value="CheY-like"/>
    <property type="match status" value="1"/>
</dbReference>
<dbReference type="SUPFAM" id="SSF47384">
    <property type="entry name" value="Homodimeric domain of signal transducing histidine kinase"/>
    <property type="match status" value="1"/>
</dbReference>
<evidence type="ECO:0000259" key="16">
    <source>
        <dbReference type="PROSITE" id="PS50113"/>
    </source>
</evidence>
<feature type="modified residue" description="4-aspartylphosphate" evidence="10">
    <location>
        <position position="928"/>
    </location>
</feature>
<evidence type="ECO:0000256" key="7">
    <source>
        <dbReference type="ARBA" id="ARBA00022777"/>
    </source>
</evidence>
<sequence>MTAVYAAIFAWMAYSYLRRRDPLMRDVMWMFSSVAMLFVLGVIRVFAGMPPRVVMGLFVALLLAKPVFTLRLVGRLRSMPPGWLAFATAAWVLSALPVMVSSTAPLPRAVVWAAVAVFFGAEMVAAWLLASQARRRGGAARTRLWCAAVATGLFGIALLVSAGGHSVAVHSRILALISGLLYVLAFVPPLGLRRAWASGAAYAMARRLLTVPTDAPAAQTWRQYCAGARQVLGSDSVAVLLPNPNGRLRVLGQDEAPLIGDVSDRDVDELLAPPFTMDALAGWTRPPAVAVALATASGTRFVTATPVATPEGRGALVMLNRFRTLFADDDVSLFTELGTQAAMLAQRATVLAERKRLAVIVESSHDAIIGKSTDGVITSWNAGAERLYGYHATETVGRHAAMLFPPGQEETEAHLMHRIAAGERIDLDHVPRRRKGGEIITVALTLSPITDPDGHITGVASISRDVSERQRAESMFQGLLEAAPDAMLGVLADGTITLTNAQTERLFGYARDELLGRNVDLLVPERMRAQHPAQRAHYFADPRPRPLRGGDALTARRKDGSEFPVEISLSSLESDQGIIVSAAIRDVTERLIAQAERERLIAQAERDAAERRAQHTRRLESLGQLAGGVAHDFNNILAVIGNYTEMLIDALGDTDPDLDAARNDLRQVARAAERATQLTKQLLAFGRRDVTKAQTLSLNHVIGDVEQMLRRTLGEHIHLIVQLDPGLWTIHADAGQLEQILVNLAVNARDAMPSGGTLSIDTGNAELDGEDDGHLRPGRYVRLRISDTGTGMPPEVIERAFEPFYTTKPRGSGTGLGLATVYGIATATGGDVQLYSEADIGTTVTILLPANDRAGAPPADDTTGPGTAPVRATAHQTILMVEDEDALRQIAGRILTRAGYQVLSADGGEQAIHLAQTHPGPIDLLLTDVIMPKMMGHEVAARVTAIRPGTPVLYMSGYAEPVLTDNGTLPDGVVMIEKPFTRRDLLHRVGEIVHQHAVR</sequence>
<feature type="transmembrane region" description="Helical" evidence="12">
    <location>
        <begin position="142"/>
        <end position="161"/>
    </location>
</feature>
<reference evidence="17 18" key="1">
    <citation type="submission" date="2023-07" db="EMBL/GenBank/DDBJ databases">
        <title>Sequencing the genomes of 1000 actinobacteria strains.</title>
        <authorList>
            <person name="Klenk H.-P."/>
        </authorList>
    </citation>
    <scope>NUCLEOTIDE SEQUENCE [LARGE SCALE GENOMIC DNA]</scope>
    <source>
        <strain evidence="17 18">DSM 44710</strain>
    </source>
</reference>
<evidence type="ECO:0000259" key="15">
    <source>
        <dbReference type="PROSITE" id="PS50112"/>
    </source>
</evidence>
<dbReference type="EMBL" id="JAUSRA010000001">
    <property type="protein sequence ID" value="MDP9793219.1"/>
    <property type="molecule type" value="Genomic_DNA"/>
</dbReference>
<keyword evidence="6" id="KW-0547">Nucleotide-binding</keyword>
<dbReference type="RefSeq" id="WP_306828239.1">
    <property type="nucleotide sequence ID" value="NZ_JAUSRA010000001.1"/>
</dbReference>
<dbReference type="NCBIfam" id="TIGR00229">
    <property type="entry name" value="sensory_box"/>
    <property type="match status" value="2"/>
</dbReference>
<keyword evidence="8" id="KW-0067">ATP-binding</keyword>
<dbReference type="SMART" id="SM00086">
    <property type="entry name" value="PAC"/>
    <property type="match status" value="2"/>
</dbReference>
<dbReference type="SMART" id="SM00091">
    <property type="entry name" value="PAS"/>
    <property type="match status" value="2"/>
</dbReference>
<evidence type="ECO:0000256" key="8">
    <source>
        <dbReference type="ARBA" id="ARBA00022840"/>
    </source>
</evidence>
<organism evidence="17 18">
    <name type="scientific">Catenuloplanes nepalensis</name>
    <dbReference type="NCBI Taxonomy" id="587533"/>
    <lineage>
        <taxon>Bacteria</taxon>
        <taxon>Bacillati</taxon>
        <taxon>Actinomycetota</taxon>
        <taxon>Actinomycetes</taxon>
        <taxon>Micromonosporales</taxon>
        <taxon>Micromonosporaceae</taxon>
        <taxon>Catenuloplanes</taxon>
    </lineage>
</organism>
<dbReference type="PROSITE" id="PS50110">
    <property type="entry name" value="RESPONSE_REGULATORY"/>
    <property type="match status" value="1"/>
</dbReference>
<dbReference type="Gene3D" id="3.30.450.20">
    <property type="entry name" value="PAS domain"/>
    <property type="match status" value="2"/>
</dbReference>
<keyword evidence="5" id="KW-0808">Transferase</keyword>
<dbReference type="Pfam" id="PF00072">
    <property type="entry name" value="Response_reg"/>
    <property type="match status" value="1"/>
</dbReference>
<dbReference type="SUPFAM" id="SSF55874">
    <property type="entry name" value="ATPase domain of HSP90 chaperone/DNA topoisomerase II/histidine kinase"/>
    <property type="match status" value="1"/>
</dbReference>
<dbReference type="Pfam" id="PF13426">
    <property type="entry name" value="PAS_9"/>
    <property type="match status" value="1"/>
</dbReference>
<dbReference type="Pfam" id="PF02518">
    <property type="entry name" value="HATPase_c"/>
    <property type="match status" value="1"/>
</dbReference>
<dbReference type="InterPro" id="IPR003661">
    <property type="entry name" value="HisK_dim/P_dom"/>
</dbReference>
<comment type="caution">
    <text evidence="17">The sequence shown here is derived from an EMBL/GenBank/DDBJ whole genome shotgun (WGS) entry which is preliminary data.</text>
</comment>
<dbReference type="InterPro" id="IPR000700">
    <property type="entry name" value="PAS-assoc_C"/>
</dbReference>
<evidence type="ECO:0000256" key="9">
    <source>
        <dbReference type="ARBA" id="ARBA00023012"/>
    </source>
</evidence>
<dbReference type="InterPro" id="IPR035965">
    <property type="entry name" value="PAS-like_dom_sf"/>
</dbReference>
<feature type="domain" description="Histidine kinase" evidence="13">
    <location>
        <begin position="628"/>
        <end position="852"/>
    </location>
</feature>
<dbReference type="SUPFAM" id="SSF55781">
    <property type="entry name" value="GAF domain-like"/>
    <property type="match status" value="1"/>
</dbReference>
<comment type="subcellular location">
    <subcellularLocation>
        <location evidence="2">Cell membrane</location>
    </subcellularLocation>
</comment>
<dbReference type="Pfam" id="PF00512">
    <property type="entry name" value="HisKA"/>
    <property type="match status" value="1"/>
</dbReference>
<feature type="coiled-coil region" evidence="11">
    <location>
        <begin position="585"/>
        <end position="612"/>
    </location>
</feature>
<dbReference type="PRINTS" id="PR00344">
    <property type="entry name" value="BCTRLSENSOR"/>
</dbReference>
<proteinExistence type="predicted"/>
<feature type="domain" description="PAC" evidence="16">
    <location>
        <begin position="423"/>
        <end position="478"/>
    </location>
</feature>
<dbReference type="InterPro" id="IPR013656">
    <property type="entry name" value="PAS_4"/>
</dbReference>
<feature type="transmembrane region" description="Helical" evidence="12">
    <location>
        <begin position="110"/>
        <end position="130"/>
    </location>
</feature>
<keyword evidence="12" id="KW-0812">Transmembrane</keyword>
<dbReference type="InterPro" id="IPR003594">
    <property type="entry name" value="HATPase_dom"/>
</dbReference>
<dbReference type="CDD" id="cd00130">
    <property type="entry name" value="PAS"/>
    <property type="match status" value="2"/>
</dbReference>
<dbReference type="Gene3D" id="1.10.287.130">
    <property type="match status" value="1"/>
</dbReference>
<comment type="catalytic activity">
    <reaction evidence="1">
        <text>ATP + protein L-histidine = ADP + protein N-phospho-L-histidine.</text>
        <dbReference type="EC" id="2.7.13.3"/>
    </reaction>
</comment>
<evidence type="ECO:0000259" key="14">
    <source>
        <dbReference type="PROSITE" id="PS50110"/>
    </source>
</evidence>
<evidence type="ECO:0000256" key="1">
    <source>
        <dbReference type="ARBA" id="ARBA00000085"/>
    </source>
</evidence>
<name>A0ABT9MPA7_9ACTN</name>
<evidence type="ECO:0000256" key="5">
    <source>
        <dbReference type="ARBA" id="ARBA00022679"/>
    </source>
</evidence>
<evidence type="ECO:0000256" key="10">
    <source>
        <dbReference type="PROSITE-ProRule" id="PRU00169"/>
    </source>
</evidence>
<evidence type="ECO:0000256" key="6">
    <source>
        <dbReference type="ARBA" id="ARBA00022741"/>
    </source>
</evidence>
<dbReference type="Proteomes" id="UP001240984">
    <property type="component" value="Unassembled WGS sequence"/>
</dbReference>
<feature type="transmembrane region" description="Helical" evidence="12">
    <location>
        <begin position="27"/>
        <end position="47"/>
    </location>
</feature>
<keyword evidence="12" id="KW-0472">Membrane</keyword>
<dbReference type="InterPro" id="IPR036097">
    <property type="entry name" value="HisK_dim/P_sf"/>
</dbReference>
<dbReference type="SMART" id="SM00388">
    <property type="entry name" value="HisKA"/>
    <property type="match status" value="1"/>
</dbReference>
<dbReference type="InterPro" id="IPR005467">
    <property type="entry name" value="His_kinase_dom"/>
</dbReference>
<feature type="domain" description="PAC" evidence="16">
    <location>
        <begin position="548"/>
        <end position="599"/>
    </location>
</feature>
<dbReference type="EC" id="2.7.13.3" evidence="3"/>
<dbReference type="InterPro" id="IPR001789">
    <property type="entry name" value="Sig_transdc_resp-reg_receiver"/>
</dbReference>
<feature type="domain" description="PAS" evidence="15">
    <location>
        <begin position="472"/>
        <end position="525"/>
    </location>
</feature>
<keyword evidence="9" id="KW-0902">Two-component regulatory system</keyword>
<dbReference type="InterPro" id="IPR004358">
    <property type="entry name" value="Sig_transdc_His_kin-like_C"/>
</dbReference>
<dbReference type="InterPro" id="IPR011006">
    <property type="entry name" value="CheY-like_superfamily"/>
</dbReference>
<dbReference type="PANTHER" id="PTHR43065">
    <property type="entry name" value="SENSOR HISTIDINE KINASE"/>
    <property type="match status" value="1"/>
</dbReference>
<dbReference type="CDD" id="cd00082">
    <property type="entry name" value="HisKA"/>
    <property type="match status" value="1"/>
</dbReference>
<feature type="transmembrane region" description="Helical" evidence="12">
    <location>
        <begin position="82"/>
        <end position="104"/>
    </location>
</feature>
<evidence type="ECO:0000313" key="17">
    <source>
        <dbReference type="EMBL" id="MDP9793219.1"/>
    </source>
</evidence>
<feature type="domain" description="PAS" evidence="15">
    <location>
        <begin position="353"/>
        <end position="423"/>
    </location>
</feature>
<dbReference type="SMART" id="SM00448">
    <property type="entry name" value="REC"/>
    <property type="match status" value="1"/>
</dbReference>
<keyword evidence="7" id="KW-0418">Kinase</keyword>
<evidence type="ECO:0000256" key="11">
    <source>
        <dbReference type="SAM" id="Coils"/>
    </source>
</evidence>
<evidence type="ECO:0000256" key="2">
    <source>
        <dbReference type="ARBA" id="ARBA00004236"/>
    </source>
</evidence>
<dbReference type="PROSITE" id="PS50109">
    <property type="entry name" value="HIS_KIN"/>
    <property type="match status" value="1"/>
</dbReference>
<dbReference type="InterPro" id="IPR000014">
    <property type="entry name" value="PAS"/>
</dbReference>
<keyword evidence="12" id="KW-1133">Transmembrane helix</keyword>
<dbReference type="PANTHER" id="PTHR43065:SF46">
    <property type="entry name" value="C4-DICARBOXYLATE TRANSPORT SENSOR PROTEIN DCTB"/>
    <property type="match status" value="1"/>
</dbReference>